<dbReference type="AlphaFoldDB" id="A0A8I0P1S3"/>
<protein>
    <submittedName>
        <fullName evidence="1">Uncharacterized protein</fullName>
    </submittedName>
</protein>
<dbReference type="RefSeq" id="WP_257035083.1">
    <property type="nucleotide sequence ID" value="NZ_JADBGF010000001.1"/>
</dbReference>
<dbReference type="GeneID" id="86833857"/>
<gene>
    <name evidence="1" type="ORF">H4687_000850</name>
</gene>
<keyword evidence="2" id="KW-1185">Reference proteome</keyword>
<proteinExistence type="predicted"/>
<comment type="caution">
    <text evidence="1">The sequence shown here is derived from an EMBL/GenBank/DDBJ whole genome shotgun (WGS) entry which is preliminary data.</text>
</comment>
<evidence type="ECO:0000313" key="2">
    <source>
        <dbReference type="Proteomes" id="UP000629287"/>
    </source>
</evidence>
<reference evidence="1 2" key="1">
    <citation type="submission" date="2020-10" db="EMBL/GenBank/DDBJ databases">
        <title>Sequencing the genomes of 1000 actinobacteria strains.</title>
        <authorList>
            <person name="Klenk H.-P."/>
        </authorList>
    </citation>
    <scope>NUCLEOTIDE SEQUENCE [LARGE SCALE GENOMIC DNA]</scope>
    <source>
        <strain evidence="1 2">DSM 41803</strain>
    </source>
</reference>
<name>A0A8I0P1S3_9ACTN</name>
<evidence type="ECO:0000313" key="1">
    <source>
        <dbReference type="EMBL" id="MBE1594721.1"/>
    </source>
</evidence>
<sequence length="41" mass="4279">MEGGAGLGADGRIDLAVRIPYNTEAEMVYRARAGSYGFDAG</sequence>
<accession>A0A8I0P1S3</accession>
<dbReference type="Proteomes" id="UP000629287">
    <property type="component" value="Unassembled WGS sequence"/>
</dbReference>
<dbReference type="EMBL" id="JADBGF010000001">
    <property type="protein sequence ID" value="MBE1594721.1"/>
    <property type="molecule type" value="Genomic_DNA"/>
</dbReference>
<organism evidence="1 2">
    <name type="scientific">Streptomyces stelliscabiei</name>
    <dbReference type="NCBI Taxonomy" id="146820"/>
    <lineage>
        <taxon>Bacteria</taxon>
        <taxon>Bacillati</taxon>
        <taxon>Actinomycetota</taxon>
        <taxon>Actinomycetes</taxon>
        <taxon>Kitasatosporales</taxon>
        <taxon>Streptomycetaceae</taxon>
        <taxon>Streptomyces</taxon>
    </lineage>
</organism>